<comment type="subcellular location">
    <subcellularLocation>
        <location evidence="7">Cytoplasm</location>
    </subcellularLocation>
</comment>
<protein>
    <recommendedName>
        <fullName evidence="3 7">Argininosuccinate lyase</fullName>
        <shortName evidence="7">ASAL</shortName>
        <ecNumber evidence="3 7">4.3.2.1</ecNumber>
    </recommendedName>
    <alternativeName>
        <fullName evidence="7">Arginosuccinase</fullName>
    </alternativeName>
</protein>
<dbReference type="Gene3D" id="1.10.40.30">
    <property type="entry name" value="Fumarase/aspartase (C-terminal domain)"/>
    <property type="match status" value="1"/>
</dbReference>
<proteinExistence type="inferred from homology"/>
<reference evidence="10 11" key="1">
    <citation type="submission" date="2015-08" db="EMBL/GenBank/DDBJ databases">
        <authorList>
            <person name="Babu N.S."/>
            <person name="Beckwith C.J."/>
            <person name="Beseler K.G."/>
            <person name="Brison A."/>
            <person name="Carone J.V."/>
            <person name="Caskin T.P."/>
            <person name="Diamond M."/>
            <person name="Durham M.E."/>
            <person name="Foxe J.M."/>
            <person name="Go M."/>
            <person name="Henderson B.A."/>
            <person name="Jones I.B."/>
            <person name="McGettigan J.A."/>
            <person name="Micheletti S.J."/>
            <person name="Nasrallah M.E."/>
            <person name="Ortiz D."/>
            <person name="Piller C.R."/>
            <person name="Privatt S.R."/>
            <person name="Schneider S.L."/>
            <person name="Sharp S."/>
            <person name="Smith T.C."/>
            <person name="Stanton J.D."/>
            <person name="Ullery H.E."/>
            <person name="Wilson R.J."/>
            <person name="Serrano M.G."/>
            <person name="Buck G."/>
            <person name="Lee V."/>
            <person name="Wang Y."/>
            <person name="Carvalho R."/>
            <person name="Voegtly L."/>
            <person name="Shi R."/>
            <person name="Duckworth R."/>
            <person name="Johnson A."/>
            <person name="Loviza R."/>
            <person name="Walstead R."/>
            <person name="Shah Z."/>
            <person name="Kiflezghi M."/>
            <person name="Wade K."/>
            <person name="Ball S.L."/>
            <person name="Bradley K.W."/>
            <person name="Asai D.J."/>
            <person name="Bowman C.A."/>
            <person name="Russell D.A."/>
            <person name="Pope W.H."/>
            <person name="Jacobs-Sera D."/>
            <person name="Hendrix R.W."/>
            <person name="Hatfull G.F."/>
        </authorList>
    </citation>
    <scope>NUCLEOTIDE SEQUENCE [LARGE SCALE GENOMIC DNA]</scope>
    <source>
        <strain evidence="10 11">DSM 27648</strain>
    </source>
</reference>
<organism evidence="10 11">
    <name type="scientific">Labilithrix luteola</name>
    <dbReference type="NCBI Taxonomy" id="1391654"/>
    <lineage>
        <taxon>Bacteria</taxon>
        <taxon>Pseudomonadati</taxon>
        <taxon>Myxococcota</taxon>
        <taxon>Polyangia</taxon>
        <taxon>Polyangiales</taxon>
        <taxon>Labilitrichaceae</taxon>
        <taxon>Labilithrix</taxon>
    </lineage>
</organism>
<dbReference type="Pfam" id="PF00206">
    <property type="entry name" value="Lyase_1"/>
    <property type="match status" value="1"/>
</dbReference>
<comment type="similarity">
    <text evidence="7">Belongs to the lyase 1 family. Argininosuccinate lyase subfamily.</text>
</comment>
<dbReference type="Pfam" id="PF14698">
    <property type="entry name" value="ASL_C2"/>
    <property type="match status" value="1"/>
</dbReference>
<evidence type="ECO:0000256" key="4">
    <source>
        <dbReference type="ARBA" id="ARBA00022571"/>
    </source>
</evidence>
<gene>
    <name evidence="7" type="primary">argH</name>
    <name evidence="10" type="ORF">AKJ09_03034</name>
</gene>
<dbReference type="InterPro" id="IPR022761">
    <property type="entry name" value="Fumarate_lyase_N"/>
</dbReference>
<dbReference type="OrthoDB" id="9769623at2"/>
<dbReference type="InterPro" id="IPR029419">
    <property type="entry name" value="Arg_succ_lyase_C"/>
</dbReference>
<keyword evidence="11" id="KW-1185">Reference proteome</keyword>
<evidence type="ECO:0000256" key="3">
    <source>
        <dbReference type="ARBA" id="ARBA00012338"/>
    </source>
</evidence>
<keyword evidence="7" id="KW-0963">Cytoplasm</keyword>
<dbReference type="InterPro" id="IPR009049">
    <property type="entry name" value="Argininosuccinate_lyase"/>
</dbReference>
<dbReference type="HAMAP" id="MF_00006">
    <property type="entry name" value="Arg_succ_lyase"/>
    <property type="match status" value="1"/>
</dbReference>
<evidence type="ECO:0000256" key="1">
    <source>
        <dbReference type="ARBA" id="ARBA00000985"/>
    </source>
</evidence>
<evidence type="ECO:0000256" key="2">
    <source>
        <dbReference type="ARBA" id="ARBA00004941"/>
    </source>
</evidence>
<keyword evidence="5 7" id="KW-0028">Amino-acid biosynthesis</keyword>
<dbReference type="GO" id="GO:0042450">
    <property type="term" value="P:L-arginine biosynthetic process via ornithine"/>
    <property type="evidence" value="ECO:0007669"/>
    <property type="project" value="UniProtKB-UniRule"/>
</dbReference>
<evidence type="ECO:0000256" key="5">
    <source>
        <dbReference type="ARBA" id="ARBA00022605"/>
    </source>
</evidence>
<dbReference type="InterPro" id="IPR008948">
    <property type="entry name" value="L-Aspartase-like"/>
</dbReference>
<dbReference type="PRINTS" id="PR00149">
    <property type="entry name" value="FUMRATELYASE"/>
</dbReference>
<dbReference type="GO" id="GO:0004056">
    <property type="term" value="F:argininosuccinate lyase activity"/>
    <property type="evidence" value="ECO:0007669"/>
    <property type="project" value="UniProtKB-UniRule"/>
</dbReference>
<dbReference type="PROSITE" id="PS00163">
    <property type="entry name" value="FUMARATE_LYASES"/>
    <property type="match status" value="1"/>
</dbReference>
<evidence type="ECO:0000313" key="11">
    <source>
        <dbReference type="Proteomes" id="UP000064967"/>
    </source>
</evidence>
<dbReference type="EC" id="4.3.2.1" evidence="3 7"/>
<comment type="pathway">
    <text evidence="2 7">Amino-acid biosynthesis; L-arginine biosynthesis; L-arginine from L-ornithine and carbamoyl phosphate: step 3/3.</text>
</comment>
<evidence type="ECO:0000259" key="9">
    <source>
        <dbReference type="Pfam" id="PF14698"/>
    </source>
</evidence>
<dbReference type="InterPro" id="IPR024083">
    <property type="entry name" value="Fumarase/histidase_N"/>
</dbReference>
<dbReference type="Proteomes" id="UP000064967">
    <property type="component" value="Chromosome"/>
</dbReference>
<dbReference type="InterPro" id="IPR020557">
    <property type="entry name" value="Fumarate_lyase_CS"/>
</dbReference>
<dbReference type="AlphaFoldDB" id="A0A0K1PS58"/>
<evidence type="ECO:0000256" key="7">
    <source>
        <dbReference type="HAMAP-Rule" id="MF_00006"/>
    </source>
</evidence>
<dbReference type="FunFam" id="1.20.200.10:FF:000015">
    <property type="entry name" value="argininosuccinate lyase isoform X2"/>
    <property type="match status" value="1"/>
</dbReference>
<evidence type="ECO:0000313" key="10">
    <source>
        <dbReference type="EMBL" id="AKU96370.1"/>
    </source>
</evidence>
<dbReference type="FunFam" id="1.10.40.30:FF:000001">
    <property type="entry name" value="Argininosuccinate lyase"/>
    <property type="match status" value="1"/>
</dbReference>
<dbReference type="NCBIfam" id="TIGR00838">
    <property type="entry name" value="argH"/>
    <property type="match status" value="1"/>
</dbReference>
<dbReference type="GO" id="GO:0005829">
    <property type="term" value="C:cytosol"/>
    <property type="evidence" value="ECO:0007669"/>
    <property type="project" value="TreeGrafter"/>
</dbReference>
<feature type="domain" description="Argininosuccinate lyase C-terminal" evidence="9">
    <location>
        <begin position="376"/>
        <end position="443"/>
    </location>
</feature>
<comment type="catalytic activity">
    <reaction evidence="1 7">
        <text>2-(N(omega)-L-arginino)succinate = fumarate + L-arginine</text>
        <dbReference type="Rhea" id="RHEA:24020"/>
        <dbReference type="ChEBI" id="CHEBI:29806"/>
        <dbReference type="ChEBI" id="CHEBI:32682"/>
        <dbReference type="ChEBI" id="CHEBI:57472"/>
        <dbReference type="EC" id="4.3.2.1"/>
    </reaction>
</comment>
<dbReference type="PATRIC" id="fig|1391654.3.peg.3069"/>
<accession>A0A0K1PS58</accession>
<dbReference type="RefSeq" id="WP_146647670.1">
    <property type="nucleotide sequence ID" value="NZ_CP012333.1"/>
</dbReference>
<evidence type="ECO:0000259" key="8">
    <source>
        <dbReference type="Pfam" id="PF00206"/>
    </source>
</evidence>
<dbReference type="InterPro" id="IPR000362">
    <property type="entry name" value="Fumarate_lyase_fam"/>
</dbReference>
<dbReference type="PRINTS" id="PR00145">
    <property type="entry name" value="ARGSUCLYASE"/>
</dbReference>
<dbReference type="PANTHER" id="PTHR43814">
    <property type="entry name" value="ARGININOSUCCINATE LYASE"/>
    <property type="match status" value="1"/>
</dbReference>
<dbReference type="STRING" id="1391654.AKJ09_03034"/>
<dbReference type="SUPFAM" id="SSF48557">
    <property type="entry name" value="L-aspartase-like"/>
    <property type="match status" value="1"/>
</dbReference>
<dbReference type="Gene3D" id="1.10.275.10">
    <property type="entry name" value="Fumarase/aspartase (N-terminal domain)"/>
    <property type="match status" value="1"/>
</dbReference>
<sequence length="493" mass="52429">MKEPSSPAVSGGIARTDATGTAEMVPELLAWTTSLSHDRHLVREDLLGSAAHVTMLRKVGLLDADDAQKLRGALFAMFDEATKGTLVIPDGEEDVHMAIEARLTTDLGQTGKRLHTARSRNDQVALALRLHVRDQAARTLAETTSLALELAERARREKDVIIPAYTHRQRAQPVSAAFVISAWANALLRAADALAVAIDRANQSPLGCGACSGTSLPIERDVVAKVLHFPALTANALDTIGDRDFAIDWTYAGARVLLSLSRLATDVVDFTTSEFGYLKIGDAIAAGSSMMPQKKNPDVFELVRAKSARGVGNLSAMLTLVKGLPTGYNRDFQDDRQAVLDTGPLVRGAVRAVRAAMVHLAFDPTTCLAAVSDGSTQATDVAEALVRKGVPFREAYKATGQVVHLARERKIDLAKVSLDDAKAIHPSFDASVLAVLDPRVAVAAKKSAGGTAPERVSEQIDAIESAAKTLAARAASIPALEDLKRSIEAFSIA</sequence>
<dbReference type="EMBL" id="CP012333">
    <property type="protein sequence ID" value="AKU96370.1"/>
    <property type="molecule type" value="Genomic_DNA"/>
</dbReference>
<dbReference type="UniPathway" id="UPA00068">
    <property type="reaction ID" value="UER00114"/>
</dbReference>
<dbReference type="KEGG" id="llu:AKJ09_03034"/>
<dbReference type="Gene3D" id="1.20.200.10">
    <property type="entry name" value="Fumarase/aspartase (Central domain)"/>
    <property type="match status" value="1"/>
</dbReference>
<keyword evidence="6 7" id="KW-0456">Lyase</keyword>
<keyword evidence="4 7" id="KW-0055">Arginine biosynthesis</keyword>
<feature type="domain" description="Fumarate lyase N-terminal" evidence="8">
    <location>
        <begin position="30"/>
        <end position="311"/>
    </location>
</feature>
<name>A0A0K1PS58_9BACT</name>
<evidence type="ECO:0000256" key="6">
    <source>
        <dbReference type="ARBA" id="ARBA00023239"/>
    </source>
</evidence>
<dbReference type="PANTHER" id="PTHR43814:SF1">
    <property type="entry name" value="ARGININOSUCCINATE LYASE"/>
    <property type="match status" value="1"/>
</dbReference>
<dbReference type="CDD" id="cd01359">
    <property type="entry name" value="Argininosuccinate_lyase"/>
    <property type="match status" value="1"/>
</dbReference>